<gene>
    <name evidence="6" type="ORF">CA982_10585</name>
</gene>
<dbReference type="PANTHER" id="PTHR33154">
    <property type="entry name" value="TRANSCRIPTIONAL REGULATOR, ARSR FAMILY"/>
    <property type="match status" value="1"/>
</dbReference>
<organism evidence="6 7">
    <name type="scientific">Gordonia lacunae</name>
    <dbReference type="NCBI Taxonomy" id="417102"/>
    <lineage>
        <taxon>Bacteria</taxon>
        <taxon>Bacillati</taxon>
        <taxon>Actinomycetota</taxon>
        <taxon>Actinomycetes</taxon>
        <taxon>Mycobacteriales</taxon>
        <taxon>Gordoniaceae</taxon>
        <taxon>Gordonia</taxon>
    </lineage>
</organism>
<protein>
    <submittedName>
        <fullName evidence="6">Transcriptional regulator</fullName>
    </submittedName>
</protein>
<dbReference type="InterPro" id="IPR001845">
    <property type="entry name" value="HTH_ArsR_DNA-bd_dom"/>
</dbReference>
<dbReference type="InterPro" id="IPR036390">
    <property type="entry name" value="WH_DNA-bd_sf"/>
</dbReference>
<evidence type="ECO:0000313" key="6">
    <source>
        <dbReference type="EMBL" id="OUC78834.1"/>
    </source>
</evidence>
<name>A0A243QAT4_9ACTN</name>
<dbReference type="STRING" id="417102.CA982_10585"/>
<dbReference type="PROSITE" id="PS50987">
    <property type="entry name" value="HTH_ARSR_2"/>
    <property type="match status" value="1"/>
</dbReference>
<feature type="region of interest" description="Disordered" evidence="4">
    <location>
        <begin position="101"/>
        <end position="124"/>
    </location>
</feature>
<dbReference type="CDD" id="cd00090">
    <property type="entry name" value="HTH_ARSR"/>
    <property type="match status" value="1"/>
</dbReference>
<dbReference type="PRINTS" id="PR00778">
    <property type="entry name" value="HTHARSR"/>
</dbReference>
<feature type="compositionally biased region" description="Basic and acidic residues" evidence="4">
    <location>
        <begin position="112"/>
        <end position="124"/>
    </location>
</feature>
<dbReference type="GO" id="GO:0003677">
    <property type="term" value="F:DNA binding"/>
    <property type="evidence" value="ECO:0007669"/>
    <property type="project" value="UniProtKB-KW"/>
</dbReference>
<dbReference type="InterPro" id="IPR051081">
    <property type="entry name" value="HTH_MetalResp_TranReg"/>
</dbReference>
<evidence type="ECO:0000256" key="2">
    <source>
        <dbReference type="ARBA" id="ARBA00023125"/>
    </source>
</evidence>
<feature type="domain" description="HTH arsR-type" evidence="5">
    <location>
        <begin position="2"/>
        <end position="102"/>
    </location>
</feature>
<keyword evidence="1" id="KW-0805">Transcription regulation</keyword>
<reference evidence="6 7" key="1">
    <citation type="submission" date="2017-05" db="EMBL/GenBank/DDBJ databases">
        <title>Biotechnological potential of actinobacteria isolated from South African environments.</title>
        <authorList>
            <person name="Le Roes-Hill M."/>
            <person name="Prins A."/>
            <person name="Durrell K.A."/>
        </authorList>
    </citation>
    <scope>NUCLEOTIDE SEQUENCE [LARGE SCALE GENOMIC DNA]</scope>
    <source>
        <strain evidence="6">BS2</strain>
    </source>
</reference>
<dbReference type="OrthoDB" id="9806976at2"/>
<sequence length="124" mass="13304">MSVTNDQQSRELVFAALADQVRRQILDTLASHGECSAGFISDQISSVGRTTVSTHLKALKMSGVVVERRAGRHRYFSIDPAGPANDALQFLQGVLERALGAGEATGDAPAPDIREDEAKARRQA</sequence>
<dbReference type="Proteomes" id="UP000194632">
    <property type="component" value="Unassembled WGS sequence"/>
</dbReference>
<dbReference type="Gene3D" id="1.10.10.10">
    <property type="entry name" value="Winged helix-like DNA-binding domain superfamily/Winged helix DNA-binding domain"/>
    <property type="match status" value="1"/>
</dbReference>
<evidence type="ECO:0000256" key="1">
    <source>
        <dbReference type="ARBA" id="ARBA00023015"/>
    </source>
</evidence>
<comment type="caution">
    <text evidence="6">The sequence shown here is derived from an EMBL/GenBank/DDBJ whole genome shotgun (WGS) entry which is preliminary data.</text>
</comment>
<dbReference type="GO" id="GO:0003700">
    <property type="term" value="F:DNA-binding transcription factor activity"/>
    <property type="evidence" value="ECO:0007669"/>
    <property type="project" value="InterPro"/>
</dbReference>
<dbReference type="EMBL" id="NGFO01000010">
    <property type="protein sequence ID" value="OUC78834.1"/>
    <property type="molecule type" value="Genomic_DNA"/>
</dbReference>
<proteinExistence type="predicted"/>
<dbReference type="SMART" id="SM00418">
    <property type="entry name" value="HTH_ARSR"/>
    <property type="match status" value="1"/>
</dbReference>
<accession>A0A243QAT4</accession>
<dbReference type="InterPro" id="IPR011991">
    <property type="entry name" value="ArsR-like_HTH"/>
</dbReference>
<dbReference type="PANTHER" id="PTHR33154:SF33">
    <property type="entry name" value="TRANSCRIPTIONAL REPRESSOR SDPR"/>
    <property type="match status" value="1"/>
</dbReference>
<evidence type="ECO:0000256" key="4">
    <source>
        <dbReference type="SAM" id="MobiDB-lite"/>
    </source>
</evidence>
<dbReference type="Pfam" id="PF12840">
    <property type="entry name" value="HTH_20"/>
    <property type="match status" value="1"/>
</dbReference>
<dbReference type="InterPro" id="IPR036388">
    <property type="entry name" value="WH-like_DNA-bd_sf"/>
</dbReference>
<evidence type="ECO:0000259" key="5">
    <source>
        <dbReference type="PROSITE" id="PS50987"/>
    </source>
</evidence>
<evidence type="ECO:0000256" key="3">
    <source>
        <dbReference type="ARBA" id="ARBA00023163"/>
    </source>
</evidence>
<evidence type="ECO:0000313" key="7">
    <source>
        <dbReference type="Proteomes" id="UP000194632"/>
    </source>
</evidence>
<keyword evidence="7" id="KW-1185">Reference proteome</keyword>
<dbReference type="RefSeq" id="WP_086535298.1">
    <property type="nucleotide sequence ID" value="NZ_NGFO01000010.1"/>
</dbReference>
<dbReference type="SUPFAM" id="SSF46785">
    <property type="entry name" value="Winged helix' DNA-binding domain"/>
    <property type="match status" value="1"/>
</dbReference>
<keyword evidence="3" id="KW-0804">Transcription</keyword>
<dbReference type="AlphaFoldDB" id="A0A243QAT4"/>
<dbReference type="NCBIfam" id="NF033788">
    <property type="entry name" value="HTH_metalloreg"/>
    <property type="match status" value="1"/>
</dbReference>
<keyword evidence="2" id="KW-0238">DNA-binding</keyword>